<dbReference type="SUPFAM" id="SSF52540">
    <property type="entry name" value="P-loop containing nucleoside triphosphate hydrolases"/>
    <property type="match status" value="1"/>
</dbReference>
<sequence length="631" mass="67257">MIVAGTTLAATGRGLAGLLARGVTRAAVAVQTGVMELVRTLPAVNVPRSAADGGYSPAGGMAPPAEVETAPSPHIAAREVIEAPVAFAPHADSVEGSEIAAAEPAAVPEPRAERLGDTRAVRRRRKPLIEQEQLAFPIQPRQGYTRPPLSLLDNEAAGKARAGKVDPEEVARNLERTLASFGVEAKVIRWEIGPVVTRYELQPAPGVKVQRITSLQNDIALALAASSVRLEAPIPGKAAIGVELPNDRPGLVHLREILTSPEFQRSQSPLTVSVGKGIAGQPVVADLVAMPHLLIAGATGAGKSVALNAMIATILFGATPEQVRFLMIDPKRVELTNYNGIPHLLSPVVTGPREAGAKLRWAIQEMEARYALFATDGVRNIQAFNAQHPDRPLAYIVIIIDELADLMMVAPSDFEEIICRLAQMTRAVGIHLVVATQRPSVDVITGLIKANIPSRIAFAVTSQVDSRTILDHPGAEKLLGRGDMLFSPIGAIRPMRIQGSFISDAESQRLVEFWRAQGQPEYVEELLQAGEEAEAEKGEDDDSLLADAARLVVRAGYGSVSLLQRKMRIGYVRAARLVDHLEEKGIVGPTQGSSPREVLVGINDLERVLRSRVPAGKAAQGASTDSDEAGC</sequence>
<dbReference type="InterPro" id="IPR003593">
    <property type="entry name" value="AAA+_ATPase"/>
</dbReference>
<dbReference type="Gene3D" id="1.10.10.10">
    <property type="entry name" value="Winged helix-like DNA-binding domain superfamily/Winged helix DNA-binding domain"/>
    <property type="match status" value="1"/>
</dbReference>
<evidence type="ECO:0000256" key="3">
    <source>
        <dbReference type="ARBA" id="ARBA00022840"/>
    </source>
</evidence>
<dbReference type="AlphaFoldDB" id="A0A537JN48"/>
<comment type="similarity">
    <text evidence="1">Belongs to the FtsK/SpoIIIE/SftA family.</text>
</comment>
<dbReference type="InterPro" id="IPR041027">
    <property type="entry name" value="FtsK_alpha"/>
</dbReference>
<dbReference type="GO" id="GO:0005524">
    <property type="term" value="F:ATP binding"/>
    <property type="evidence" value="ECO:0007669"/>
    <property type="project" value="UniProtKB-UniRule"/>
</dbReference>
<dbReference type="Gene3D" id="3.40.50.300">
    <property type="entry name" value="P-loop containing nucleotide triphosphate hydrolases"/>
    <property type="match status" value="1"/>
</dbReference>
<evidence type="ECO:0000256" key="1">
    <source>
        <dbReference type="ARBA" id="ARBA00006474"/>
    </source>
</evidence>
<dbReference type="PANTHER" id="PTHR22683">
    <property type="entry name" value="SPORULATION PROTEIN RELATED"/>
    <property type="match status" value="1"/>
</dbReference>
<evidence type="ECO:0000256" key="5">
    <source>
        <dbReference type="PROSITE-ProRule" id="PRU00289"/>
    </source>
</evidence>
<dbReference type="Pfam" id="PF01580">
    <property type="entry name" value="FtsK_SpoIIIE"/>
    <property type="match status" value="1"/>
</dbReference>
<accession>A0A537JN48</accession>
<dbReference type="Gene3D" id="3.30.980.40">
    <property type="match status" value="1"/>
</dbReference>
<evidence type="ECO:0000256" key="4">
    <source>
        <dbReference type="ARBA" id="ARBA00023125"/>
    </source>
</evidence>
<dbReference type="Pfam" id="PF17854">
    <property type="entry name" value="FtsK_alpha"/>
    <property type="match status" value="1"/>
</dbReference>
<dbReference type="Pfam" id="PF09397">
    <property type="entry name" value="FtsK_gamma"/>
    <property type="match status" value="1"/>
</dbReference>
<dbReference type="SUPFAM" id="SSF46785">
    <property type="entry name" value="Winged helix' DNA-binding domain"/>
    <property type="match status" value="1"/>
</dbReference>
<gene>
    <name evidence="7" type="ORF">E6H03_01110</name>
</gene>
<dbReference type="GO" id="GO:0003677">
    <property type="term" value="F:DNA binding"/>
    <property type="evidence" value="ECO:0007669"/>
    <property type="project" value="UniProtKB-KW"/>
</dbReference>
<dbReference type="CDD" id="cd01127">
    <property type="entry name" value="TrwB_TraG_TraD_VirD4"/>
    <property type="match status" value="1"/>
</dbReference>
<dbReference type="PROSITE" id="PS50901">
    <property type="entry name" value="FTSK"/>
    <property type="match status" value="1"/>
</dbReference>
<comment type="caution">
    <text evidence="7">The sequence shown here is derived from an EMBL/GenBank/DDBJ whole genome shotgun (WGS) entry which is preliminary data.</text>
</comment>
<feature type="domain" description="FtsK" evidence="6">
    <location>
        <begin position="280"/>
        <end position="467"/>
    </location>
</feature>
<dbReference type="InterPro" id="IPR036390">
    <property type="entry name" value="WH_DNA-bd_sf"/>
</dbReference>
<dbReference type="InterPro" id="IPR018541">
    <property type="entry name" value="Ftsk_gamma"/>
</dbReference>
<dbReference type="Proteomes" id="UP000318093">
    <property type="component" value="Unassembled WGS sequence"/>
</dbReference>
<reference evidence="7 8" key="1">
    <citation type="journal article" date="2019" name="Nat. Microbiol.">
        <title>Mediterranean grassland soil C-N compound turnover is dependent on rainfall and depth, and is mediated by genomically divergent microorganisms.</title>
        <authorList>
            <person name="Diamond S."/>
            <person name="Andeer P.F."/>
            <person name="Li Z."/>
            <person name="Crits-Christoph A."/>
            <person name="Burstein D."/>
            <person name="Anantharaman K."/>
            <person name="Lane K.R."/>
            <person name="Thomas B.C."/>
            <person name="Pan C."/>
            <person name="Northen T.R."/>
            <person name="Banfield J.F."/>
        </authorList>
    </citation>
    <scope>NUCLEOTIDE SEQUENCE [LARGE SCALE GENOMIC DNA]</scope>
    <source>
        <strain evidence="7">NP_6</strain>
    </source>
</reference>
<dbReference type="EMBL" id="VBAN01000037">
    <property type="protein sequence ID" value="TMI84975.1"/>
    <property type="molecule type" value="Genomic_DNA"/>
</dbReference>
<dbReference type="PANTHER" id="PTHR22683:SF41">
    <property type="entry name" value="DNA TRANSLOCASE FTSK"/>
    <property type="match status" value="1"/>
</dbReference>
<dbReference type="InterPro" id="IPR002543">
    <property type="entry name" value="FtsK_dom"/>
</dbReference>
<keyword evidence="2 5" id="KW-0547">Nucleotide-binding</keyword>
<name>A0A537JN48_9BACT</name>
<protein>
    <submittedName>
        <fullName evidence="7">DNA translocase FtsK</fullName>
    </submittedName>
</protein>
<keyword evidence="3 5" id="KW-0067">ATP-binding</keyword>
<dbReference type="SMART" id="SM00382">
    <property type="entry name" value="AAA"/>
    <property type="match status" value="1"/>
</dbReference>
<organism evidence="7 8">
    <name type="scientific">Candidatus Segetimicrobium genomatis</name>
    <dbReference type="NCBI Taxonomy" id="2569760"/>
    <lineage>
        <taxon>Bacteria</taxon>
        <taxon>Bacillati</taxon>
        <taxon>Candidatus Sysuimicrobiota</taxon>
        <taxon>Candidatus Sysuimicrobiia</taxon>
        <taxon>Candidatus Sysuimicrobiales</taxon>
        <taxon>Candidatus Segetimicrobiaceae</taxon>
        <taxon>Candidatus Segetimicrobium</taxon>
    </lineage>
</organism>
<dbReference type="InterPro" id="IPR036388">
    <property type="entry name" value="WH-like_DNA-bd_sf"/>
</dbReference>
<keyword evidence="4" id="KW-0238">DNA-binding</keyword>
<evidence type="ECO:0000259" key="6">
    <source>
        <dbReference type="PROSITE" id="PS50901"/>
    </source>
</evidence>
<dbReference type="InterPro" id="IPR027417">
    <property type="entry name" value="P-loop_NTPase"/>
</dbReference>
<feature type="binding site" evidence="5">
    <location>
        <begin position="297"/>
        <end position="304"/>
    </location>
    <ligand>
        <name>ATP</name>
        <dbReference type="ChEBI" id="CHEBI:30616"/>
    </ligand>
</feature>
<dbReference type="SMART" id="SM00843">
    <property type="entry name" value="Ftsk_gamma"/>
    <property type="match status" value="1"/>
</dbReference>
<evidence type="ECO:0000313" key="8">
    <source>
        <dbReference type="Proteomes" id="UP000318093"/>
    </source>
</evidence>
<evidence type="ECO:0000313" key="7">
    <source>
        <dbReference type="EMBL" id="TMI84975.1"/>
    </source>
</evidence>
<dbReference type="InterPro" id="IPR050206">
    <property type="entry name" value="FtsK/SpoIIIE/SftA"/>
</dbReference>
<evidence type="ECO:0000256" key="2">
    <source>
        <dbReference type="ARBA" id="ARBA00022741"/>
    </source>
</evidence>
<proteinExistence type="inferred from homology"/>